<keyword evidence="14 20" id="KW-0472">Membrane</keyword>
<comment type="function">
    <text evidence="1">This protein catalyzes the committed step to the synthesis of the acidic phospholipids.</text>
</comment>
<feature type="transmembrane region" description="Helical" evidence="20">
    <location>
        <begin position="12"/>
        <end position="28"/>
    </location>
</feature>
<feature type="transmembrane region" description="Helical" evidence="20">
    <location>
        <begin position="132"/>
        <end position="160"/>
    </location>
</feature>
<keyword evidence="11 20" id="KW-0812">Transmembrane</keyword>
<dbReference type="GO" id="GO:0006655">
    <property type="term" value="P:phosphatidylglycerol biosynthetic process"/>
    <property type="evidence" value="ECO:0007669"/>
    <property type="project" value="UniProtKB-UniPathway"/>
</dbReference>
<evidence type="ECO:0000256" key="1">
    <source>
        <dbReference type="ARBA" id="ARBA00003973"/>
    </source>
</evidence>
<evidence type="ECO:0000256" key="18">
    <source>
        <dbReference type="NCBIfam" id="TIGR00560"/>
    </source>
</evidence>
<comment type="pathway">
    <text evidence="3">Phospholipid metabolism; phosphatidylglycerol biosynthesis; phosphatidylglycerol from CDP-diacylglycerol: step 1/2.</text>
</comment>
<keyword evidence="15" id="KW-0594">Phospholipid biosynthesis</keyword>
<dbReference type="FunFam" id="1.20.120.1760:FF:000004">
    <property type="entry name" value="CDP-diacylglycerol--glycerol-3-phosphate 3-phosphatidyltransferase"/>
    <property type="match status" value="1"/>
</dbReference>
<evidence type="ECO:0000256" key="3">
    <source>
        <dbReference type="ARBA" id="ARBA00005042"/>
    </source>
</evidence>
<evidence type="ECO:0000256" key="15">
    <source>
        <dbReference type="ARBA" id="ARBA00023209"/>
    </source>
</evidence>
<evidence type="ECO:0000256" key="14">
    <source>
        <dbReference type="ARBA" id="ARBA00023136"/>
    </source>
</evidence>
<accession>A0A069RLZ3</accession>
<dbReference type="STRING" id="1121324.CLIT_11c02460"/>
<evidence type="ECO:0000256" key="10">
    <source>
        <dbReference type="ARBA" id="ARBA00022679"/>
    </source>
</evidence>
<comment type="subcellular location">
    <subcellularLocation>
        <location evidence="2">Cell membrane</location>
        <topology evidence="2">Multi-pass membrane protein</topology>
    </subcellularLocation>
</comment>
<dbReference type="PIRSF" id="PIRSF000847">
    <property type="entry name" value="Phos_ph_gly_syn"/>
    <property type="match status" value="1"/>
</dbReference>
<evidence type="ECO:0000256" key="12">
    <source>
        <dbReference type="ARBA" id="ARBA00022989"/>
    </source>
</evidence>
<dbReference type="PROSITE" id="PS00379">
    <property type="entry name" value="CDP_ALCOHOL_P_TRANSF"/>
    <property type="match status" value="1"/>
</dbReference>
<dbReference type="NCBIfam" id="TIGR00560">
    <property type="entry name" value="pgsA"/>
    <property type="match status" value="1"/>
</dbReference>
<evidence type="ECO:0000256" key="20">
    <source>
        <dbReference type="SAM" id="Phobius"/>
    </source>
</evidence>
<dbReference type="Pfam" id="PF01066">
    <property type="entry name" value="CDP-OH_P_transf"/>
    <property type="match status" value="1"/>
</dbReference>
<organism evidence="21 22">
    <name type="scientific">Peptoclostridium litorale DSM 5388</name>
    <dbReference type="NCBI Taxonomy" id="1121324"/>
    <lineage>
        <taxon>Bacteria</taxon>
        <taxon>Bacillati</taxon>
        <taxon>Bacillota</taxon>
        <taxon>Clostridia</taxon>
        <taxon>Peptostreptococcales</taxon>
        <taxon>Peptoclostridiaceae</taxon>
        <taxon>Peptoclostridium</taxon>
    </lineage>
</organism>
<gene>
    <name evidence="21" type="primary">pgsA</name>
    <name evidence="21" type="ORF">CLIT_11c02460</name>
</gene>
<evidence type="ECO:0000256" key="9">
    <source>
        <dbReference type="ARBA" id="ARBA00022516"/>
    </source>
</evidence>
<protein>
    <recommendedName>
        <fullName evidence="7 18">CDP-diacylglycerol--glycerol-3-phosphate 3-phosphatidyltransferase</fullName>
        <ecNumber evidence="6 18">2.7.8.5</ecNumber>
    </recommendedName>
</protein>
<comment type="similarity">
    <text evidence="5 19">Belongs to the CDP-alcohol phosphatidyltransferase class-I family.</text>
</comment>
<dbReference type="EMBL" id="JJMM01000011">
    <property type="protein sequence ID" value="KDR95217.1"/>
    <property type="molecule type" value="Genomic_DNA"/>
</dbReference>
<keyword evidence="16" id="KW-1208">Phospholipid metabolism</keyword>
<proteinExistence type="inferred from homology"/>
<dbReference type="InterPro" id="IPR050324">
    <property type="entry name" value="CDP-alcohol_PTase-I"/>
</dbReference>
<keyword evidence="9" id="KW-0444">Lipid biosynthesis</keyword>
<evidence type="ECO:0000256" key="2">
    <source>
        <dbReference type="ARBA" id="ARBA00004651"/>
    </source>
</evidence>
<comment type="catalytic activity">
    <reaction evidence="17">
        <text>a CDP-1,2-diacyl-sn-glycerol + sn-glycerol 3-phosphate = a 1,2-diacyl-sn-glycero-3-phospho-(1'-sn-glycero-3'-phosphate) + CMP + H(+)</text>
        <dbReference type="Rhea" id="RHEA:12593"/>
        <dbReference type="ChEBI" id="CHEBI:15378"/>
        <dbReference type="ChEBI" id="CHEBI:57597"/>
        <dbReference type="ChEBI" id="CHEBI:58332"/>
        <dbReference type="ChEBI" id="CHEBI:60110"/>
        <dbReference type="ChEBI" id="CHEBI:60377"/>
        <dbReference type="EC" id="2.7.8.5"/>
    </reaction>
</comment>
<evidence type="ECO:0000256" key="5">
    <source>
        <dbReference type="ARBA" id="ARBA00010441"/>
    </source>
</evidence>
<dbReference type="GO" id="GO:0008444">
    <property type="term" value="F:CDP-diacylglycerol-glycerol-3-phosphate 3-phosphatidyltransferase activity"/>
    <property type="evidence" value="ECO:0007669"/>
    <property type="project" value="UniProtKB-UniRule"/>
</dbReference>
<comment type="pathway">
    <text evidence="4">Lipid metabolism.</text>
</comment>
<evidence type="ECO:0000313" key="21">
    <source>
        <dbReference type="EMBL" id="KDR95217.1"/>
    </source>
</evidence>
<evidence type="ECO:0000256" key="8">
    <source>
        <dbReference type="ARBA" id="ARBA00022475"/>
    </source>
</evidence>
<evidence type="ECO:0000256" key="7">
    <source>
        <dbReference type="ARBA" id="ARBA00014944"/>
    </source>
</evidence>
<feature type="transmembrane region" description="Helical" evidence="20">
    <location>
        <begin position="103"/>
        <end position="120"/>
    </location>
</feature>
<dbReference type="PANTHER" id="PTHR14269">
    <property type="entry name" value="CDP-DIACYLGLYCEROL--GLYCEROL-3-PHOSPHATE 3-PHOSPHATIDYLTRANSFERASE-RELATED"/>
    <property type="match status" value="1"/>
</dbReference>
<evidence type="ECO:0000313" key="22">
    <source>
        <dbReference type="Proteomes" id="UP000027946"/>
    </source>
</evidence>
<keyword evidence="12 20" id="KW-1133">Transmembrane helix</keyword>
<evidence type="ECO:0000256" key="19">
    <source>
        <dbReference type="RuleBase" id="RU003750"/>
    </source>
</evidence>
<keyword evidence="13" id="KW-0443">Lipid metabolism</keyword>
<dbReference type="AlphaFoldDB" id="A0A069RLZ3"/>
<evidence type="ECO:0000256" key="17">
    <source>
        <dbReference type="ARBA" id="ARBA00048586"/>
    </source>
</evidence>
<keyword evidence="22" id="KW-1185">Reference proteome</keyword>
<name>A0A069RLZ3_PEPLI</name>
<dbReference type="InterPro" id="IPR043130">
    <property type="entry name" value="CDP-OH_PTrfase_TM_dom"/>
</dbReference>
<dbReference type="InterPro" id="IPR004570">
    <property type="entry name" value="Phosphatidylglycerol_P_synth"/>
</dbReference>
<keyword evidence="8" id="KW-1003">Cell membrane</keyword>
<evidence type="ECO:0000256" key="11">
    <source>
        <dbReference type="ARBA" id="ARBA00022692"/>
    </source>
</evidence>
<evidence type="ECO:0000256" key="4">
    <source>
        <dbReference type="ARBA" id="ARBA00005189"/>
    </source>
</evidence>
<evidence type="ECO:0000256" key="6">
    <source>
        <dbReference type="ARBA" id="ARBA00013170"/>
    </source>
</evidence>
<evidence type="ECO:0000256" key="13">
    <source>
        <dbReference type="ARBA" id="ARBA00023098"/>
    </source>
</evidence>
<dbReference type="GO" id="GO:0005886">
    <property type="term" value="C:plasma membrane"/>
    <property type="evidence" value="ECO:0007669"/>
    <property type="project" value="UniProtKB-SubCell"/>
</dbReference>
<reference evidence="21 22" key="1">
    <citation type="submission" date="2014-03" db="EMBL/GenBank/DDBJ databases">
        <title>Genome sequence of Clostridium litorale W6, DSM 5388.</title>
        <authorList>
            <person name="Poehlein A."/>
            <person name="Jagirdar A."/>
            <person name="Khonsari B."/>
            <person name="Chibani C.M."/>
            <person name="Gutierrez Gutierrez D.A."/>
            <person name="Davydova E."/>
            <person name="Alghaithi H.S."/>
            <person name="Nair K.P."/>
            <person name="Dhamotharan K."/>
            <person name="Chandran L."/>
            <person name="G W."/>
            <person name="Daniel R."/>
        </authorList>
    </citation>
    <scope>NUCLEOTIDE SEQUENCE [LARGE SCALE GENOMIC DNA]</scope>
    <source>
        <strain evidence="21 22">W6</strain>
    </source>
</reference>
<dbReference type="Gene3D" id="1.20.120.1760">
    <property type="match status" value="1"/>
</dbReference>
<keyword evidence="10 19" id="KW-0808">Transferase</keyword>
<dbReference type="Proteomes" id="UP000027946">
    <property type="component" value="Unassembled WGS sequence"/>
</dbReference>
<evidence type="ECO:0000256" key="16">
    <source>
        <dbReference type="ARBA" id="ARBA00023264"/>
    </source>
</evidence>
<sequence>MKMNLPNKLTIFRIILVPLFMAVMLSGIKNSMYIAAAIFTLASVTDFLDGHIARKYNLVSNFGKFMDPLADKLLVSAALITLVEIQVISSWAVVIIIAREFSISILRAIAGSSGIVIAASKWGKSKTVSQIVAIMMLLLGVPGAQLMLWVAVALTIYSGYDYVKLNKEMFSQN</sequence>
<dbReference type="InterPro" id="IPR000462">
    <property type="entry name" value="CDP-OH_P_trans"/>
</dbReference>
<dbReference type="EC" id="2.7.8.5" evidence="6 18"/>
<dbReference type="eggNOG" id="COG0558">
    <property type="taxonomic scope" value="Bacteria"/>
</dbReference>
<dbReference type="PANTHER" id="PTHR14269:SF62">
    <property type="entry name" value="CDP-DIACYLGLYCEROL--GLYCEROL-3-PHOSPHATE 3-PHOSPHATIDYLTRANSFERASE 1, CHLOROPLASTIC"/>
    <property type="match status" value="1"/>
</dbReference>
<feature type="transmembrane region" description="Helical" evidence="20">
    <location>
        <begin position="73"/>
        <end position="97"/>
    </location>
</feature>
<comment type="caution">
    <text evidence="21">The sequence shown here is derived from an EMBL/GenBank/DDBJ whole genome shotgun (WGS) entry which is preliminary data.</text>
</comment>
<dbReference type="InterPro" id="IPR048254">
    <property type="entry name" value="CDP_ALCOHOL_P_TRANSF_CS"/>
</dbReference>
<dbReference type="UniPathway" id="UPA00084">
    <property type="reaction ID" value="UER00503"/>
</dbReference>